<proteinExistence type="predicted"/>
<evidence type="ECO:0000313" key="2">
    <source>
        <dbReference type="EMBL" id="VFK70308.1"/>
    </source>
</evidence>
<reference evidence="2" key="1">
    <citation type="submission" date="2019-02" db="EMBL/GenBank/DDBJ databases">
        <authorList>
            <person name="Gruber-Vodicka R. H."/>
            <person name="Seah K. B. B."/>
        </authorList>
    </citation>
    <scope>NUCLEOTIDE SEQUENCE</scope>
    <source>
        <strain evidence="2">BECK_BY19</strain>
        <strain evidence="1">BECK_BY8</strain>
    </source>
</reference>
<sequence length="98" mass="10876">MAGGAIQANLTDILCFGDQITKEIDFLMPGCDKFGMQSCRNVYAGSIPDQSSRSLPCQWRRGDGEHGTPIAYDPRQYLSGFRVEIDVAMEVDHRIPIP</sequence>
<organism evidence="2">
    <name type="scientific">Candidatus Kentrum sp. UNK</name>
    <dbReference type="NCBI Taxonomy" id="2126344"/>
    <lineage>
        <taxon>Bacteria</taxon>
        <taxon>Pseudomonadati</taxon>
        <taxon>Pseudomonadota</taxon>
        <taxon>Gammaproteobacteria</taxon>
        <taxon>Candidatus Kentrum</taxon>
    </lineage>
</organism>
<dbReference type="EMBL" id="CAADGD010000026">
    <property type="protein sequence ID" value="VFK70308.1"/>
    <property type="molecule type" value="Genomic_DNA"/>
</dbReference>
<gene>
    <name evidence="1" type="ORF">BECKUNK1418G_GA0071005_102229</name>
    <name evidence="2" type="ORF">BECKUNK1418H_GA0071006_102627</name>
</gene>
<evidence type="ECO:0000313" key="1">
    <source>
        <dbReference type="EMBL" id="VFK62191.1"/>
    </source>
</evidence>
<accession>A0A451AWA7</accession>
<protein>
    <submittedName>
        <fullName evidence="2">Uncharacterized protein</fullName>
    </submittedName>
</protein>
<name>A0A451AWA7_9GAMM</name>
<dbReference type="EMBL" id="CAADFZ010000022">
    <property type="protein sequence ID" value="VFK62191.1"/>
    <property type="molecule type" value="Genomic_DNA"/>
</dbReference>
<dbReference type="AlphaFoldDB" id="A0A451AWA7"/>